<dbReference type="Pfam" id="PF00078">
    <property type="entry name" value="RVT_1"/>
    <property type="match status" value="1"/>
</dbReference>
<sequence>MVLGGLKPQRPHSFSDEQNPISLKIAIKHLDKISRWEIEAQEKEDVPASHPASCRQPRGYLAVTSLLCSPGTGGNSPGRAAREVLAIRCTLVNCTCECFQPGKINLRTCDQCKHGWVAHGFNNDTVNPCVKEQQKWSCPTKRSKLAAKGNSSTRHACTMGRVPRAYEYCSLWGSAEHPSAIGIKVNCDLQKLGLFQTAYMKKNPSVMSGVPQGSVWGPVLFNVFINGTDSGIECTLSKFADDTKLSGAVDMPEGWHAFQRDLEKLKKSTRVNLMRFNKAKCKVLHLGRGNPQYQYWLGSSPEEKDLGVLVDEKLDMSQQCVLTALKANHILGCIKRSVASRSREVTLPLCSGETPPEYCTQLWGPQYKIDMDLAVPEGGHKNGGLEHLSYEDRLRELGLFSLEKRRLWGDLIAAFQYLKGAYKKDRDRLFNRACSDRTRGNGFKLKEGRFRLDIRKKLFTMRIVKHWNRLPREAVDAPSLETFKVRLDWPLSTLI</sequence>
<reference evidence="2 3" key="1">
    <citation type="journal article" date="2023" name="J. Hered.">
        <title>Chromosome-level genome of the wood stork (Mycteria americana) provides insight into avian chromosome evolution.</title>
        <authorList>
            <person name="Flamio R. Jr."/>
            <person name="Ramstad K.M."/>
        </authorList>
    </citation>
    <scope>NUCLEOTIDE SEQUENCE [LARGE SCALE GENOMIC DNA]</scope>
    <source>
        <strain evidence="2">JAX WOST 10</strain>
    </source>
</reference>
<accession>A0AAN7RTZ6</accession>
<proteinExistence type="predicted"/>
<organism evidence="2 3">
    <name type="scientific">Mycteria americana</name>
    <name type="common">Wood stork</name>
    <dbReference type="NCBI Taxonomy" id="33587"/>
    <lineage>
        <taxon>Eukaryota</taxon>
        <taxon>Metazoa</taxon>
        <taxon>Chordata</taxon>
        <taxon>Craniata</taxon>
        <taxon>Vertebrata</taxon>
        <taxon>Euteleostomi</taxon>
        <taxon>Archelosauria</taxon>
        <taxon>Archosauria</taxon>
        <taxon>Dinosauria</taxon>
        <taxon>Saurischia</taxon>
        <taxon>Theropoda</taxon>
        <taxon>Coelurosauria</taxon>
        <taxon>Aves</taxon>
        <taxon>Neognathae</taxon>
        <taxon>Neoaves</taxon>
        <taxon>Aequornithes</taxon>
        <taxon>Ciconiiformes</taxon>
        <taxon>Ciconiidae</taxon>
        <taxon>Mycteria</taxon>
    </lineage>
</organism>
<evidence type="ECO:0000259" key="1">
    <source>
        <dbReference type="Pfam" id="PF00078"/>
    </source>
</evidence>
<dbReference type="EMBL" id="JAUNZN010000009">
    <property type="protein sequence ID" value="KAK4817037.1"/>
    <property type="molecule type" value="Genomic_DNA"/>
</dbReference>
<evidence type="ECO:0000313" key="3">
    <source>
        <dbReference type="Proteomes" id="UP001333110"/>
    </source>
</evidence>
<dbReference type="Proteomes" id="UP001333110">
    <property type="component" value="Unassembled WGS sequence"/>
</dbReference>
<keyword evidence="3" id="KW-1185">Reference proteome</keyword>
<feature type="domain" description="Reverse transcriptase" evidence="1">
    <location>
        <begin position="207"/>
        <end position="290"/>
    </location>
</feature>
<protein>
    <recommendedName>
        <fullName evidence="1">Reverse transcriptase domain-containing protein</fullName>
    </recommendedName>
</protein>
<comment type="caution">
    <text evidence="2">The sequence shown here is derived from an EMBL/GenBank/DDBJ whole genome shotgun (WGS) entry which is preliminary data.</text>
</comment>
<evidence type="ECO:0000313" key="2">
    <source>
        <dbReference type="EMBL" id="KAK4817037.1"/>
    </source>
</evidence>
<name>A0AAN7RTZ6_MYCAM</name>
<dbReference type="AlphaFoldDB" id="A0AAN7RTZ6"/>
<dbReference type="PANTHER" id="PTHR33332">
    <property type="entry name" value="REVERSE TRANSCRIPTASE DOMAIN-CONTAINING PROTEIN"/>
    <property type="match status" value="1"/>
</dbReference>
<gene>
    <name evidence="2" type="ORF">QYF61_026043</name>
</gene>
<dbReference type="InterPro" id="IPR000477">
    <property type="entry name" value="RT_dom"/>
</dbReference>